<name>A0A7W7WCJ7_9ACTN</name>
<dbReference type="AlphaFoldDB" id="A0A7W7WCJ7"/>
<dbReference type="InterPro" id="IPR007621">
    <property type="entry name" value="TPM_dom"/>
</dbReference>
<dbReference type="RefSeq" id="WP_184757494.1">
    <property type="nucleotide sequence ID" value="NZ_BAABEK010000032.1"/>
</dbReference>
<dbReference type="Pfam" id="PF04536">
    <property type="entry name" value="TPM_phosphatase"/>
    <property type="match status" value="1"/>
</dbReference>
<evidence type="ECO:0000313" key="4">
    <source>
        <dbReference type="EMBL" id="MBB4941400.1"/>
    </source>
</evidence>
<keyword evidence="2" id="KW-0732">Signal</keyword>
<reference evidence="4 5" key="1">
    <citation type="submission" date="2020-08" db="EMBL/GenBank/DDBJ databases">
        <title>Sequencing the genomes of 1000 actinobacteria strains.</title>
        <authorList>
            <person name="Klenk H.-P."/>
        </authorList>
    </citation>
    <scope>NUCLEOTIDE SEQUENCE [LARGE SCALE GENOMIC DNA]</scope>
    <source>
        <strain evidence="4 5">DSM 43023</strain>
    </source>
</reference>
<feature type="region of interest" description="Disordered" evidence="1">
    <location>
        <begin position="236"/>
        <end position="258"/>
    </location>
</feature>
<proteinExistence type="predicted"/>
<keyword evidence="5" id="KW-1185">Reference proteome</keyword>
<dbReference type="EMBL" id="JACHJU010000002">
    <property type="protein sequence ID" value="MBB4941400.1"/>
    <property type="molecule type" value="Genomic_DNA"/>
</dbReference>
<protein>
    <recommendedName>
        <fullName evidence="3">TPM domain-containing protein</fullName>
    </recommendedName>
</protein>
<dbReference type="Proteomes" id="UP000534286">
    <property type="component" value="Unassembled WGS sequence"/>
</dbReference>
<gene>
    <name evidence="4" type="ORF">FHR32_005777</name>
</gene>
<evidence type="ECO:0000256" key="1">
    <source>
        <dbReference type="SAM" id="MobiDB-lite"/>
    </source>
</evidence>
<feature type="chain" id="PRO_5031255774" description="TPM domain-containing protein" evidence="2">
    <location>
        <begin position="24"/>
        <end position="258"/>
    </location>
</feature>
<organism evidence="4 5">
    <name type="scientific">Streptosporangium album</name>
    <dbReference type="NCBI Taxonomy" id="47479"/>
    <lineage>
        <taxon>Bacteria</taxon>
        <taxon>Bacillati</taxon>
        <taxon>Actinomycetota</taxon>
        <taxon>Actinomycetes</taxon>
        <taxon>Streptosporangiales</taxon>
        <taxon>Streptosporangiaceae</taxon>
        <taxon>Streptosporangium</taxon>
    </lineage>
</organism>
<comment type="caution">
    <text evidence="4">The sequence shown here is derived from an EMBL/GenBank/DDBJ whole genome shotgun (WGS) entry which is preliminary data.</text>
</comment>
<dbReference type="Gene3D" id="3.10.310.50">
    <property type="match status" value="1"/>
</dbReference>
<evidence type="ECO:0000256" key="2">
    <source>
        <dbReference type="SAM" id="SignalP"/>
    </source>
</evidence>
<feature type="signal peptide" evidence="2">
    <location>
        <begin position="1"/>
        <end position="23"/>
    </location>
</feature>
<sequence>MLHLVRVLAVLVLTMSPGGPATRADRPAAVRVTQVALSPWGAAADPPAVAADPPAVVSGQVTDRAGVLGARRAEVEAAVAELRARRGVRLYVVYVESFSGLNATDWVAVTARLSDLGRLDLLLAIDTADGRYAVFADQTFPLSDAQLDSVAATTIEPELRHVDWAGAPIVAAEEYDTALASLSVVSAAGPLHPGGRRQAGGAGSADQPYRANLDGALQLDTSWFRDAAPGTARLRPSALGVVSTPEPPDASSRCMRSH</sequence>
<feature type="domain" description="TPM" evidence="3">
    <location>
        <begin position="61"/>
        <end position="174"/>
    </location>
</feature>
<evidence type="ECO:0000259" key="3">
    <source>
        <dbReference type="Pfam" id="PF04536"/>
    </source>
</evidence>
<accession>A0A7W7WCJ7</accession>
<evidence type="ECO:0000313" key="5">
    <source>
        <dbReference type="Proteomes" id="UP000534286"/>
    </source>
</evidence>